<name>A0A816KCL6_9BILA</name>
<dbReference type="Proteomes" id="UP000663824">
    <property type="component" value="Unassembled WGS sequence"/>
</dbReference>
<comment type="caution">
    <text evidence="11">The sequence shown here is derived from an EMBL/GenBank/DDBJ whole genome shotgun (WGS) entry which is preliminary data.</text>
</comment>
<dbReference type="PANTHER" id="PTHR46480">
    <property type="entry name" value="F20B24.22"/>
    <property type="match status" value="1"/>
</dbReference>
<evidence type="ECO:0000256" key="8">
    <source>
        <dbReference type="ARBA" id="ARBA00023136"/>
    </source>
</evidence>
<keyword evidence="8 10" id="KW-0472">Membrane</keyword>
<feature type="transmembrane region" description="Helical" evidence="10">
    <location>
        <begin position="49"/>
        <end position="68"/>
    </location>
</feature>
<evidence type="ECO:0000256" key="1">
    <source>
        <dbReference type="ARBA" id="ARBA00004651"/>
    </source>
</evidence>
<dbReference type="EMBL" id="CAJNRF010000096">
    <property type="protein sequence ID" value="CAF1938652.1"/>
    <property type="molecule type" value="Genomic_DNA"/>
</dbReference>
<accession>A0A816KCL6</accession>
<proteinExistence type="predicted"/>
<gene>
    <name evidence="11" type="ORF">MBJ925_LOCUS986</name>
    <name evidence="12" type="ORF">WKI299_LOCUS1705</name>
</gene>
<dbReference type="EMBL" id="CAJNRE010000063">
    <property type="protein sequence ID" value="CAF1913668.1"/>
    <property type="molecule type" value="Genomic_DNA"/>
</dbReference>
<evidence type="ECO:0000256" key="3">
    <source>
        <dbReference type="ARBA" id="ARBA00022475"/>
    </source>
</evidence>
<dbReference type="Gene3D" id="1.20.120.350">
    <property type="entry name" value="Voltage-gated potassium channels. Chain C"/>
    <property type="match status" value="1"/>
</dbReference>
<keyword evidence="3" id="KW-1003">Cell membrane</keyword>
<evidence type="ECO:0000256" key="10">
    <source>
        <dbReference type="SAM" id="Phobius"/>
    </source>
</evidence>
<dbReference type="GO" id="GO:0005886">
    <property type="term" value="C:plasma membrane"/>
    <property type="evidence" value="ECO:0007669"/>
    <property type="project" value="UniProtKB-SubCell"/>
</dbReference>
<evidence type="ECO:0000256" key="4">
    <source>
        <dbReference type="ARBA" id="ARBA00022692"/>
    </source>
</evidence>
<keyword evidence="9" id="KW-0407">Ion channel</keyword>
<keyword evidence="5" id="KW-0851">Voltage-gated channel</keyword>
<evidence type="ECO:0000256" key="5">
    <source>
        <dbReference type="ARBA" id="ARBA00022882"/>
    </source>
</evidence>
<protein>
    <recommendedName>
        <fullName evidence="14">Hydrogen voltage-gated channel 1</fullName>
    </recommendedName>
</protein>
<keyword evidence="6 10" id="KW-1133">Transmembrane helix</keyword>
<reference evidence="11" key="1">
    <citation type="submission" date="2021-02" db="EMBL/GenBank/DDBJ databases">
        <authorList>
            <person name="Nowell W R."/>
        </authorList>
    </citation>
    <scope>NUCLEOTIDE SEQUENCE</scope>
</reference>
<evidence type="ECO:0000256" key="9">
    <source>
        <dbReference type="ARBA" id="ARBA00023303"/>
    </source>
</evidence>
<evidence type="ECO:0000313" key="12">
    <source>
        <dbReference type="EMBL" id="CAF1938652.1"/>
    </source>
</evidence>
<dbReference type="GO" id="GO:0030171">
    <property type="term" value="F:voltage-gated proton channel activity"/>
    <property type="evidence" value="ECO:0007669"/>
    <property type="project" value="InterPro"/>
</dbReference>
<evidence type="ECO:0000256" key="6">
    <source>
        <dbReference type="ARBA" id="ARBA00022989"/>
    </source>
</evidence>
<evidence type="ECO:0000313" key="11">
    <source>
        <dbReference type="EMBL" id="CAF1913668.1"/>
    </source>
</evidence>
<dbReference type="InterPro" id="IPR027359">
    <property type="entry name" value="Volt_channel_dom_sf"/>
</dbReference>
<dbReference type="AlphaFoldDB" id="A0A816KCL6"/>
<dbReference type="InterPro" id="IPR031846">
    <property type="entry name" value="Hvcn1"/>
</dbReference>
<dbReference type="PANTHER" id="PTHR46480:SF1">
    <property type="entry name" value="VOLTAGE-GATED HYDROGEN CHANNEL 1"/>
    <property type="match status" value="1"/>
</dbReference>
<organism evidence="11 13">
    <name type="scientific">Rotaria magnacalcarata</name>
    <dbReference type="NCBI Taxonomy" id="392030"/>
    <lineage>
        <taxon>Eukaryota</taxon>
        <taxon>Metazoa</taxon>
        <taxon>Spiralia</taxon>
        <taxon>Gnathifera</taxon>
        <taxon>Rotifera</taxon>
        <taxon>Eurotatoria</taxon>
        <taxon>Bdelloidea</taxon>
        <taxon>Philodinida</taxon>
        <taxon>Philodinidae</taxon>
        <taxon>Rotaria</taxon>
    </lineage>
</organism>
<keyword evidence="7" id="KW-0406">Ion transport</keyword>
<feature type="transmembrane region" description="Helical" evidence="10">
    <location>
        <begin position="109"/>
        <end position="128"/>
    </location>
</feature>
<dbReference type="Proteomes" id="UP000663856">
    <property type="component" value="Unassembled WGS sequence"/>
</dbReference>
<keyword evidence="2" id="KW-0813">Transport</keyword>
<evidence type="ECO:0008006" key="14">
    <source>
        <dbReference type="Google" id="ProtNLM"/>
    </source>
</evidence>
<sequence length="261" mass="31200">MQMIRIKKKDKIVLNEKRNISSSPKKCNSIRWDRGYRHQRVICGIIQSFYFRVLIIFLVIFDISLLIAEIMLDTLKMQYECKLHVNQSSHHSYEITKEHAELATETTHYSSIVILSFFLIEVLVRICARGKEFWNSRRNKIEYLDAFIIDLYSLQYEKKILSKKLLIFSFRLWRFVKIINSVAEGVHDGNIKHKRREYFNSILSYFRMIDDKYKSSLNRLEKNHELSSSTIVTQFIKESNEFEDRNDDEMNSKLFVKSSEV</sequence>
<evidence type="ECO:0000256" key="7">
    <source>
        <dbReference type="ARBA" id="ARBA00023065"/>
    </source>
</evidence>
<evidence type="ECO:0000256" key="2">
    <source>
        <dbReference type="ARBA" id="ARBA00022448"/>
    </source>
</evidence>
<comment type="subcellular location">
    <subcellularLocation>
        <location evidence="1">Cell membrane</location>
        <topology evidence="1">Multi-pass membrane protein</topology>
    </subcellularLocation>
</comment>
<evidence type="ECO:0000313" key="13">
    <source>
        <dbReference type="Proteomes" id="UP000663824"/>
    </source>
</evidence>
<dbReference type="GO" id="GO:0034702">
    <property type="term" value="C:monoatomic ion channel complex"/>
    <property type="evidence" value="ECO:0007669"/>
    <property type="project" value="UniProtKB-KW"/>
</dbReference>
<keyword evidence="4 10" id="KW-0812">Transmembrane</keyword>